<evidence type="ECO:0000313" key="4">
    <source>
        <dbReference type="Proteomes" id="UP000522333"/>
    </source>
</evidence>
<organism evidence="3 4">
    <name type="scientific">Desulfovibrio piger</name>
    <dbReference type="NCBI Taxonomy" id="901"/>
    <lineage>
        <taxon>Bacteria</taxon>
        <taxon>Pseudomonadati</taxon>
        <taxon>Thermodesulfobacteriota</taxon>
        <taxon>Desulfovibrionia</taxon>
        <taxon>Desulfovibrionales</taxon>
        <taxon>Desulfovibrionaceae</taxon>
        <taxon>Desulfovibrio</taxon>
    </lineage>
</organism>
<dbReference type="InterPro" id="IPR044929">
    <property type="entry name" value="DNA/RNA_non-sp_Endonuclease_sf"/>
</dbReference>
<feature type="region of interest" description="Disordered" evidence="1">
    <location>
        <begin position="137"/>
        <end position="161"/>
    </location>
</feature>
<name>A0A848CFQ2_9BACT</name>
<dbReference type="Proteomes" id="UP000522333">
    <property type="component" value="Unassembled WGS sequence"/>
</dbReference>
<feature type="domain" description="Type VII secretion system protein EssD-like" evidence="2">
    <location>
        <begin position="408"/>
        <end position="529"/>
    </location>
</feature>
<dbReference type="Pfam" id="PF13930">
    <property type="entry name" value="Endonuclea_NS_2"/>
    <property type="match status" value="1"/>
</dbReference>
<evidence type="ECO:0000259" key="2">
    <source>
        <dbReference type="Pfam" id="PF13930"/>
    </source>
</evidence>
<sequence>MFGSYDLGLIARISSIVHSGNVASRNNESVNINGNNLATINKEEIGKSKTDIGEEHYSTAYLVDKKYLGAGNLMDLYATIREGKIPSMQLVLMSAADFANLLTLNMFHCIFDPIRLNPHASKHLIVDSFSAETRKGEAIQEEKEIGQSSKVEQQPSGEDDTKQVLVTREEKVIQSEQETRHIIREQSRAYRLQDEKSEISDVASARQAMHGPSILLKDKAIVEREIVTCQEHIVTRDGKETKIVAGLDIGAFIGRNGLYNQESRDSSGTISRQVYVIESPEASGLNDKLDTVDLSQNCKLVGTSQDKLEPQHITVENDVSFDQGYISYAPFVGSIANVASKVSYGAEIGAKDALWVALDIAPLGAISFVKLGAVKAVAASGNMAAAVKTGINSMPRRYSIGAIGKLEPNNIYIENGYRSVTDRLGRLKNVSGELHLTPSARDLAAQAEARGMGLPTDDAGHMIGARFGGPSGLTNLVPQNANLNRGAWKSMENEFAQYVRNGEKVNITVKPNYTDSNLRPDSFTVKYTINDGKVHTKYFENTGAAS</sequence>
<dbReference type="SUPFAM" id="SSF54060">
    <property type="entry name" value="His-Me finger endonucleases"/>
    <property type="match status" value="1"/>
</dbReference>
<dbReference type="AlphaFoldDB" id="A0A848CFQ2"/>
<reference evidence="3 4" key="1">
    <citation type="submission" date="2020-04" db="EMBL/GenBank/DDBJ databases">
        <authorList>
            <person name="Hitch T.C.A."/>
            <person name="Wylensek D."/>
            <person name="Clavel T."/>
        </authorList>
    </citation>
    <scope>NUCLEOTIDE SEQUENCE [LARGE SCALE GENOMIC DNA]</scope>
    <source>
        <strain evidence="3 4">PG-251-APC-1</strain>
    </source>
</reference>
<protein>
    <recommendedName>
        <fullName evidence="2">Type VII secretion system protein EssD-like domain-containing protein</fullName>
    </recommendedName>
</protein>
<dbReference type="RefSeq" id="WP_168936414.1">
    <property type="nucleotide sequence ID" value="NZ_JABAFY010000067.1"/>
</dbReference>
<accession>A0A848CFQ2</accession>
<gene>
    <name evidence="3" type="ORF">HF854_11480</name>
</gene>
<dbReference type="Gene3D" id="3.40.570.10">
    <property type="entry name" value="Extracellular Endonuclease, subunit A"/>
    <property type="match status" value="1"/>
</dbReference>
<feature type="compositionally biased region" description="Polar residues" evidence="1">
    <location>
        <begin position="146"/>
        <end position="156"/>
    </location>
</feature>
<dbReference type="InterPro" id="IPR044925">
    <property type="entry name" value="His-Me_finger_sf"/>
</dbReference>
<evidence type="ECO:0000313" key="3">
    <source>
        <dbReference type="EMBL" id="NME53118.1"/>
    </source>
</evidence>
<dbReference type="InterPro" id="IPR044927">
    <property type="entry name" value="Endonuclea_NS_2"/>
</dbReference>
<proteinExistence type="predicted"/>
<evidence type="ECO:0000256" key="1">
    <source>
        <dbReference type="SAM" id="MobiDB-lite"/>
    </source>
</evidence>
<comment type="caution">
    <text evidence="3">The sequence shown here is derived from an EMBL/GenBank/DDBJ whole genome shotgun (WGS) entry which is preliminary data.</text>
</comment>
<dbReference type="EMBL" id="JABAFY010000067">
    <property type="protein sequence ID" value="NME53118.1"/>
    <property type="molecule type" value="Genomic_DNA"/>
</dbReference>